<dbReference type="Gene3D" id="2.60.40.10">
    <property type="entry name" value="Immunoglobulins"/>
    <property type="match status" value="1"/>
</dbReference>
<evidence type="ECO:0000256" key="2">
    <source>
        <dbReference type="SAM" id="Phobius"/>
    </source>
</evidence>
<name>A0A497JGZ4_9ARCH</name>
<dbReference type="SUPFAM" id="SSF49265">
    <property type="entry name" value="Fibronectin type III"/>
    <property type="match status" value="1"/>
</dbReference>
<evidence type="ECO:0000256" key="1">
    <source>
        <dbReference type="SAM" id="Coils"/>
    </source>
</evidence>
<dbReference type="Proteomes" id="UP000277633">
    <property type="component" value="Unassembled WGS sequence"/>
</dbReference>
<keyword evidence="2" id="KW-0812">Transmembrane</keyword>
<dbReference type="EMBL" id="QMWO01000006">
    <property type="protein sequence ID" value="RLG70383.1"/>
    <property type="molecule type" value="Genomic_DNA"/>
</dbReference>
<comment type="caution">
    <text evidence="4">The sequence shown here is derived from an EMBL/GenBank/DDBJ whole genome shotgun (WGS) entry which is preliminary data.</text>
</comment>
<accession>A0A497JGZ4</accession>
<keyword evidence="1" id="KW-0175">Coiled coil</keyword>
<keyword evidence="2" id="KW-0472">Membrane</keyword>
<evidence type="ECO:0000313" key="5">
    <source>
        <dbReference type="Proteomes" id="UP000277633"/>
    </source>
</evidence>
<dbReference type="InterPro" id="IPR013783">
    <property type="entry name" value="Ig-like_fold"/>
</dbReference>
<dbReference type="AlphaFoldDB" id="A0A497JGZ4"/>
<evidence type="ECO:0000259" key="3">
    <source>
        <dbReference type="PROSITE" id="PS50853"/>
    </source>
</evidence>
<organism evidence="4 5">
    <name type="scientific">Candidatus Iainarchaeum sp</name>
    <dbReference type="NCBI Taxonomy" id="3101447"/>
    <lineage>
        <taxon>Archaea</taxon>
        <taxon>Candidatus Iainarchaeota</taxon>
        <taxon>Candidatus Iainarchaeia</taxon>
        <taxon>Candidatus Iainarchaeales</taxon>
        <taxon>Candidatus Iainarchaeaceae</taxon>
        <taxon>Candidatus Iainarchaeum</taxon>
    </lineage>
</organism>
<dbReference type="InterPro" id="IPR036116">
    <property type="entry name" value="FN3_sf"/>
</dbReference>
<proteinExistence type="predicted"/>
<evidence type="ECO:0000313" key="4">
    <source>
        <dbReference type="EMBL" id="RLG70383.1"/>
    </source>
</evidence>
<dbReference type="InterPro" id="IPR003961">
    <property type="entry name" value="FN3_dom"/>
</dbReference>
<sequence length="675" mass="76723">MESTAARILTILLIMYLALGVFGATFNSFSINSGARYTNSPKLNLSLDASASEMRFSCNQNNWTSWLPYASSYEFELQESYGCTPSDGNKVIYAQVRDNDGNATLSNWIILDTTKPSRPQSLIVVRDGNIIKLSWGASSDSSGLSQYIVWIEEYWKEKKLYSVNVSGYETNWQHFAIERRKYCYKVQAVDKAGNYSLYSNEQCIMTSSEGPALTLEILDMNRNSRDINGISYFSEETIIIRVTANAELKSITGYIKQGSEKQTLSFKGSNGNFNATYKLKPIDGNALVHVDVGDYLDLNSSAEKSFIVDTVKPDLNIYSLRQIGEEALLLKAIFAKDVAKLYVELLGERHLFDKFDANGENALLSTELDISRADNEIIEVKVIAIDKANNETSMRLEKKIVLNADEKIEDLEKFAALIRSSIKNVAETALIEQKDLKQELEEAAKQIEEIKNEAKAGNYDSVRELLKEARKALEQIYSKRVQIKVVKKQKIDYYEEKEISYAELAGYFKGVPKETKKLWNALSIKREVKTIEILENGSKNYRITVSLIIKNLSDRKVGPFWLIELVPKSIARRFTEMKANNVLKLRKDDPIVEIPVKALESGEEVTLIYSGPIIVDKNIEDIYIELSEFYVPVPVKNTEIEVRFIHIYHRPDILPLIIIVILVCSAYIAYRRLKR</sequence>
<feature type="coiled-coil region" evidence="1">
    <location>
        <begin position="423"/>
        <end position="479"/>
    </location>
</feature>
<dbReference type="PROSITE" id="PS50853">
    <property type="entry name" value="FN3"/>
    <property type="match status" value="1"/>
</dbReference>
<feature type="domain" description="Fibronectin type-III" evidence="3">
    <location>
        <begin position="115"/>
        <end position="209"/>
    </location>
</feature>
<reference evidence="4 5" key="1">
    <citation type="submission" date="2018-06" db="EMBL/GenBank/DDBJ databases">
        <title>Extensive metabolic versatility and redundancy in microbially diverse, dynamic hydrothermal sediments.</title>
        <authorList>
            <person name="Dombrowski N."/>
            <person name="Teske A."/>
            <person name="Baker B.J."/>
        </authorList>
    </citation>
    <scope>NUCLEOTIDE SEQUENCE [LARGE SCALE GENOMIC DNA]</scope>
    <source>
        <strain evidence="4">B9_G13</strain>
    </source>
</reference>
<keyword evidence="2" id="KW-1133">Transmembrane helix</keyword>
<gene>
    <name evidence="4" type="ORF">DRO07_00305</name>
</gene>
<feature type="transmembrane region" description="Helical" evidence="2">
    <location>
        <begin position="653"/>
        <end position="670"/>
    </location>
</feature>
<protein>
    <recommendedName>
        <fullName evidence="3">Fibronectin type-III domain-containing protein</fullName>
    </recommendedName>
</protein>